<evidence type="ECO:0000259" key="1">
    <source>
        <dbReference type="Pfam" id="PF03799"/>
    </source>
</evidence>
<dbReference type="AlphaFoldDB" id="A0A4V2X9G9"/>
<reference evidence="2 3" key="1">
    <citation type="submission" date="2019-02" db="EMBL/GenBank/DDBJ databases">
        <title>Arundinibacter roseus gen. nov., sp. nov., a new member of the family Cytophagaceae.</title>
        <authorList>
            <person name="Szuroczki S."/>
            <person name="Khayer B."/>
            <person name="Sproer C."/>
            <person name="Toumi M."/>
            <person name="Szabo A."/>
            <person name="Felfoldi T."/>
            <person name="Schumann P."/>
            <person name="Toth E."/>
        </authorList>
    </citation>
    <scope>NUCLEOTIDE SEQUENCE [LARGE SCALE GENOMIC DNA]</scope>
    <source>
        <strain evidence="2 3">DMA-k-7a</strain>
    </source>
</reference>
<dbReference type="RefSeq" id="WP_132119236.1">
    <property type="nucleotide sequence ID" value="NZ_SMJU01000009.1"/>
</dbReference>
<dbReference type="Proteomes" id="UP000295706">
    <property type="component" value="Unassembled WGS sequence"/>
</dbReference>
<proteinExistence type="predicted"/>
<sequence>MLRKFDYKSKLFGMSIWILVLTICVGMAENKLRHQQINDVIVKVDYESGIRFVTKSDVEKLITNNGNDPIHGNRQKNIPLSALENRIKLNKHIKSGQIFHDLEGNLVVQVEQEKPVARWINNSRNGEWRKSEGFYINELGKYFPLSERYSAHVLLVSGTFFSEKKNLTTKYEKDVLELIKALNQDPLWNVQITQMDVSKDGEIDLFTTIGNQRIEFGKAENIDSKLGKLRTFYEKVMASDWSRYSKISLKFSNQIVCE</sequence>
<feature type="domain" description="Cell division protein FtsQ/DivIB C-terminal" evidence="1">
    <location>
        <begin position="128"/>
        <end position="236"/>
    </location>
</feature>
<name>A0A4V2X9G9_9BACT</name>
<gene>
    <name evidence="2" type="ORF">EZE20_15420</name>
</gene>
<protein>
    <recommendedName>
        <fullName evidence="1">Cell division protein FtsQ/DivIB C-terminal domain-containing protein</fullName>
    </recommendedName>
</protein>
<keyword evidence="3" id="KW-1185">Reference proteome</keyword>
<dbReference type="Pfam" id="PF03799">
    <property type="entry name" value="FtsQ_DivIB_C"/>
    <property type="match status" value="1"/>
</dbReference>
<dbReference type="GO" id="GO:0051301">
    <property type="term" value="P:cell division"/>
    <property type="evidence" value="ECO:0007669"/>
    <property type="project" value="UniProtKB-KW"/>
</dbReference>
<accession>A0A4V2X9G9</accession>
<dbReference type="EMBL" id="SMJU01000009">
    <property type="protein sequence ID" value="TDB63685.1"/>
    <property type="molecule type" value="Genomic_DNA"/>
</dbReference>
<evidence type="ECO:0000313" key="2">
    <source>
        <dbReference type="EMBL" id="TDB63685.1"/>
    </source>
</evidence>
<evidence type="ECO:0000313" key="3">
    <source>
        <dbReference type="Proteomes" id="UP000295706"/>
    </source>
</evidence>
<dbReference type="OrthoDB" id="1466667at2"/>
<dbReference type="InterPro" id="IPR005548">
    <property type="entry name" value="Cell_div_FtsQ/DivIB_C"/>
</dbReference>
<organism evidence="2 3">
    <name type="scientific">Arundinibacter roseus</name>
    <dbReference type="NCBI Taxonomy" id="2070510"/>
    <lineage>
        <taxon>Bacteria</taxon>
        <taxon>Pseudomonadati</taxon>
        <taxon>Bacteroidota</taxon>
        <taxon>Cytophagia</taxon>
        <taxon>Cytophagales</taxon>
        <taxon>Spirosomataceae</taxon>
        <taxon>Arundinibacter</taxon>
    </lineage>
</organism>
<comment type="caution">
    <text evidence="2">The sequence shown here is derived from an EMBL/GenBank/DDBJ whole genome shotgun (WGS) entry which is preliminary data.</text>
</comment>